<dbReference type="InterPro" id="IPR001387">
    <property type="entry name" value="Cro/C1-type_HTH"/>
</dbReference>
<organism evidence="2 3">
    <name type="scientific">Amycolatopsis samaneae</name>
    <dbReference type="NCBI Taxonomy" id="664691"/>
    <lineage>
        <taxon>Bacteria</taxon>
        <taxon>Bacillati</taxon>
        <taxon>Actinomycetota</taxon>
        <taxon>Actinomycetes</taxon>
        <taxon>Pseudonocardiales</taxon>
        <taxon>Pseudonocardiaceae</taxon>
        <taxon>Amycolatopsis</taxon>
    </lineage>
</organism>
<evidence type="ECO:0000313" key="3">
    <source>
        <dbReference type="Proteomes" id="UP001597419"/>
    </source>
</evidence>
<dbReference type="CDD" id="cd00093">
    <property type="entry name" value="HTH_XRE"/>
    <property type="match status" value="1"/>
</dbReference>
<dbReference type="EMBL" id="JBHUKU010000007">
    <property type="protein sequence ID" value="MFD2459819.1"/>
    <property type="molecule type" value="Genomic_DNA"/>
</dbReference>
<evidence type="ECO:0000259" key="1">
    <source>
        <dbReference type="Pfam" id="PF19054"/>
    </source>
</evidence>
<sequence length="276" mass="30332">MTQHLTPAAVALGLGLRAARTHREIGVRALATALDIEPAVVSTVELATRRPKIEYVIHVLGFLSVTGAEFHRLVELARHVTDPNWLESGPVEYPALRLEYEQAATTITEWAPVTVPEPVQTPDYARALLHAGMLTGDEVDGGVMLRLARSATPGTANTTYTVLLGDPALQHRFGTAFALREQLRHLLDLAGQRRIDVRVVPTAGDWHPTMIAPFAVYEFEKRLPLVTLAHHYADAYLTEQAPVARYRTSMEHLMAKRALGADDSRERITAALTSLG</sequence>
<evidence type="ECO:0000313" key="2">
    <source>
        <dbReference type="EMBL" id="MFD2459819.1"/>
    </source>
</evidence>
<gene>
    <name evidence="2" type="ORF">ACFSYJ_14485</name>
</gene>
<dbReference type="InterPro" id="IPR010982">
    <property type="entry name" value="Lambda_DNA-bd_dom_sf"/>
</dbReference>
<dbReference type="RefSeq" id="WP_345403038.1">
    <property type="nucleotide sequence ID" value="NZ_BAABHG010000014.1"/>
</dbReference>
<proteinExistence type="predicted"/>
<dbReference type="InterPro" id="IPR043917">
    <property type="entry name" value="DUF5753"/>
</dbReference>
<protein>
    <submittedName>
        <fullName evidence="2">DUF5753 domain-containing protein</fullName>
    </submittedName>
</protein>
<dbReference type="SUPFAM" id="SSF47413">
    <property type="entry name" value="lambda repressor-like DNA-binding domains"/>
    <property type="match status" value="1"/>
</dbReference>
<dbReference type="Pfam" id="PF19054">
    <property type="entry name" value="DUF5753"/>
    <property type="match status" value="1"/>
</dbReference>
<comment type="caution">
    <text evidence="2">The sequence shown here is derived from an EMBL/GenBank/DDBJ whole genome shotgun (WGS) entry which is preliminary data.</text>
</comment>
<accession>A0ABW5GH42</accession>
<feature type="domain" description="DUF5753" evidence="1">
    <location>
        <begin position="98"/>
        <end position="269"/>
    </location>
</feature>
<name>A0ABW5GH42_9PSEU</name>
<reference evidence="3" key="1">
    <citation type="journal article" date="2019" name="Int. J. Syst. Evol. Microbiol.">
        <title>The Global Catalogue of Microorganisms (GCM) 10K type strain sequencing project: providing services to taxonomists for standard genome sequencing and annotation.</title>
        <authorList>
            <consortium name="The Broad Institute Genomics Platform"/>
            <consortium name="The Broad Institute Genome Sequencing Center for Infectious Disease"/>
            <person name="Wu L."/>
            <person name="Ma J."/>
        </authorList>
    </citation>
    <scope>NUCLEOTIDE SEQUENCE [LARGE SCALE GENOMIC DNA]</scope>
    <source>
        <strain evidence="3">CGMCC 4.7643</strain>
    </source>
</reference>
<dbReference type="Proteomes" id="UP001597419">
    <property type="component" value="Unassembled WGS sequence"/>
</dbReference>
<keyword evidence="3" id="KW-1185">Reference proteome</keyword>